<keyword evidence="2" id="KW-1185">Reference proteome</keyword>
<dbReference type="EMBL" id="RBXL01000001">
    <property type="protein sequence ID" value="RKT46267.1"/>
    <property type="molecule type" value="Genomic_DNA"/>
</dbReference>
<organism evidence="1 2">
    <name type="scientific">Thiocapsa rosea</name>
    <dbReference type="NCBI Taxonomy" id="69360"/>
    <lineage>
        <taxon>Bacteria</taxon>
        <taxon>Pseudomonadati</taxon>
        <taxon>Pseudomonadota</taxon>
        <taxon>Gammaproteobacteria</taxon>
        <taxon>Chromatiales</taxon>
        <taxon>Chromatiaceae</taxon>
        <taxon>Thiocapsa</taxon>
    </lineage>
</organism>
<gene>
    <name evidence="1" type="ORF">BDD21_3773</name>
</gene>
<name>A0A495VD19_9GAMM</name>
<reference evidence="1 2" key="1">
    <citation type="submission" date="2018-10" db="EMBL/GenBank/DDBJ databases">
        <title>Genomic Encyclopedia of Archaeal and Bacterial Type Strains, Phase II (KMG-II): from individual species to whole genera.</title>
        <authorList>
            <person name="Goeker M."/>
        </authorList>
    </citation>
    <scope>NUCLEOTIDE SEQUENCE [LARGE SCALE GENOMIC DNA]</scope>
    <source>
        <strain evidence="1 2">DSM 235</strain>
    </source>
</reference>
<evidence type="ECO:0000313" key="1">
    <source>
        <dbReference type="EMBL" id="RKT46267.1"/>
    </source>
</evidence>
<dbReference type="AlphaFoldDB" id="A0A495VD19"/>
<dbReference type="RefSeq" id="WP_281269161.1">
    <property type="nucleotide sequence ID" value="NZ_RBXL01000001.1"/>
</dbReference>
<accession>A0A495VD19</accession>
<protein>
    <submittedName>
        <fullName evidence="1">Uncharacterized protein</fullName>
    </submittedName>
</protein>
<proteinExistence type="predicted"/>
<sequence length="40" mass="4435">MLSDAPMALRALAWSGWIQATHVMTALFGDDNEPWDAESE</sequence>
<comment type="caution">
    <text evidence="1">The sequence shown here is derived from an EMBL/GenBank/DDBJ whole genome shotgun (WGS) entry which is preliminary data.</text>
</comment>
<evidence type="ECO:0000313" key="2">
    <source>
        <dbReference type="Proteomes" id="UP000274556"/>
    </source>
</evidence>
<dbReference type="Proteomes" id="UP000274556">
    <property type="component" value="Unassembled WGS sequence"/>
</dbReference>